<organism evidence="2">
    <name type="scientific">Sinorhizobium saheli</name>
    <dbReference type="NCBI Taxonomy" id="36856"/>
    <lineage>
        <taxon>Bacteria</taxon>
        <taxon>Pseudomonadati</taxon>
        <taxon>Pseudomonadota</taxon>
        <taxon>Alphaproteobacteria</taxon>
        <taxon>Hyphomicrobiales</taxon>
        <taxon>Rhizobiaceae</taxon>
        <taxon>Sinorhizobium/Ensifer group</taxon>
        <taxon>Sinorhizobium</taxon>
    </lineage>
</organism>
<sequence length="64" mass="6976">DGRAWRSSSTFTRTKSSSGRTSCSTALRSFDVGRKESAEPTVDVKSFHAKIGDLTPENDIRGAR</sequence>
<protein>
    <submittedName>
        <fullName evidence="2">Transposase</fullName>
    </submittedName>
</protein>
<evidence type="ECO:0000313" key="2">
    <source>
        <dbReference type="EMBL" id="ABD75091.1"/>
    </source>
</evidence>
<feature type="region of interest" description="Disordered" evidence="1">
    <location>
        <begin position="1"/>
        <end position="24"/>
    </location>
</feature>
<accession>D1CTD7</accession>
<name>D1CTD7_SINSA</name>
<dbReference type="EMBL" id="DQ403564">
    <property type="protein sequence ID" value="ABD75091.1"/>
    <property type="molecule type" value="Genomic_DNA"/>
</dbReference>
<evidence type="ECO:0000256" key="1">
    <source>
        <dbReference type="SAM" id="MobiDB-lite"/>
    </source>
</evidence>
<reference evidence="2" key="1">
    <citation type="submission" date="2006-02" db="EMBL/GenBank/DDBJ databases">
        <title>Sampling the accessory genome of the Sinorhizobium genus by suppressive subtractive hybridization.</title>
        <authorList>
            <person name="Moulin L."/>
            <person name="Ghazoui Z."/>
            <person name="Young P."/>
        </authorList>
    </citation>
    <scope>NUCLEOTIDE SEQUENCE</scope>
    <source>
        <strain evidence="2">LMG7837</strain>
    </source>
</reference>
<dbReference type="AlphaFoldDB" id="D1CTD7"/>
<proteinExistence type="predicted"/>
<feature type="non-terminal residue" evidence="2">
    <location>
        <position position="1"/>
    </location>
</feature>